<gene>
    <name evidence="6" type="ORF">EKO23_07695</name>
</gene>
<accession>A0A4V1XZI3</accession>
<keyword evidence="5" id="KW-1133">Transmembrane helix</keyword>
<evidence type="ECO:0000256" key="4">
    <source>
        <dbReference type="ARBA" id="ARBA00022833"/>
    </source>
</evidence>
<dbReference type="GO" id="GO:0005385">
    <property type="term" value="F:zinc ion transmembrane transporter activity"/>
    <property type="evidence" value="ECO:0007669"/>
    <property type="project" value="TreeGrafter"/>
</dbReference>
<feature type="transmembrane region" description="Helical" evidence="5">
    <location>
        <begin position="34"/>
        <end position="52"/>
    </location>
</feature>
<proteinExistence type="inferred from homology"/>
<dbReference type="RefSeq" id="WP_134715878.1">
    <property type="nucleotide sequence ID" value="NZ_SDKM01000009.1"/>
</dbReference>
<feature type="transmembrane region" description="Helical" evidence="5">
    <location>
        <begin position="163"/>
        <end position="184"/>
    </location>
</feature>
<evidence type="ECO:0000256" key="3">
    <source>
        <dbReference type="ARBA" id="ARBA00022475"/>
    </source>
</evidence>
<comment type="subcellular location">
    <subcellularLocation>
        <location evidence="1">Cell membrane</location>
        <topology evidence="1">Multi-pass membrane protein</topology>
    </subcellularLocation>
</comment>
<comment type="caution">
    <text evidence="6">The sequence shown here is derived from an EMBL/GenBank/DDBJ whole genome shotgun (WGS) entry which is preliminary data.</text>
</comment>
<dbReference type="PANTHER" id="PTHR11040">
    <property type="entry name" value="ZINC/IRON TRANSPORTER"/>
    <property type="match status" value="1"/>
</dbReference>
<dbReference type="Proteomes" id="UP000295198">
    <property type="component" value="Unassembled WGS sequence"/>
</dbReference>
<sequence length="240" mass="24430">MGPAFLWGLFGAAFLLIGAWLAYRFDLSRRFTAVVMALGSGVLFGSVAYELIDEALKTQSVGRVGLFLLLGAATFAVGDQIISHYGGAERKDPTGKQTSGSPLAIVMGSVLDGIPESFVLGLTVLQGSVSVPLLAGIALSNLPEAVSSSSGLKAAGWPSGRVYRMWSAVILVAGLSAALGYLILDPASGLTGALTQAFAGGALLAMVADELLPEAYEVEGVLTGVLVVAGLAISLMLGAL</sequence>
<keyword evidence="7" id="KW-1185">Reference proteome</keyword>
<evidence type="ECO:0000313" key="7">
    <source>
        <dbReference type="Proteomes" id="UP000295198"/>
    </source>
</evidence>
<keyword evidence="5" id="KW-0812">Transmembrane</keyword>
<organism evidence="6 7">
    <name type="scientific">Nocardioides guangzhouensis</name>
    <dbReference type="NCBI Taxonomy" id="2497878"/>
    <lineage>
        <taxon>Bacteria</taxon>
        <taxon>Bacillati</taxon>
        <taxon>Actinomycetota</taxon>
        <taxon>Actinomycetes</taxon>
        <taxon>Propionibacteriales</taxon>
        <taxon>Nocardioidaceae</taxon>
        <taxon>Nocardioides</taxon>
    </lineage>
</organism>
<keyword evidence="3" id="KW-1003">Cell membrane</keyword>
<dbReference type="PANTHER" id="PTHR11040:SF211">
    <property type="entry name" value="ZINC TRANSPORTER ZIP11"/>
    <property type="match status" value="1"/>
</dbReference>
<dbReference type="GO" id="GO:0005886">
    <property type="term" value="C:plasma membrane"/>
    <property type="evidence" value="ECO:0007669"/>
    <property type="project" value="UniProtKB-SubCell"/>
</dbReference>
<keyword evidence="5" id="KW-0472">Membrane</keyword>
<feature type="transmembrane region" description="Helical" evidence="5">
    <location>
        <begin position="64"/>
        <end position="82"/>
    </location>
</feature>
<evidence type="ECO:0000256" key="1">
    <source>
        <dbReference type="ARBA" id="ARBA00004651"/>
    </source>
</evidence>
<evidence type="ECO:0000256" key="5">
    <source>
        <dbReference type="SAM" id="Phobius"/>
    </source>
</evidence>
<dbReference type="OrthoDB" id="1145132at2"/>
<comment type="similarity">
    <text evidence="2">Belongs to the ZIP transporter (TC 2.A.5) family.</text>
</comment>
<dbReference type="AlphaFoldDB" id="A0A4V1XZI3"/>
<feature type="transmembrane region" description="Helical" evidence="5">
    <location>
        <begin position="220"/>
        <end position="239"/>
    </location>
</feature>
<keyword evidence="4" id="KW-0862">Zinc</keyword>
<evidence type="ECO:0000313" key="6">
    <source>
        <dbReference type="EMBL" id="RYP86849.1"/>
    </source>
</evidence>
<name>A0A4V1XZI3_9ACTN</name>
<evidence type="ECO:0000256" key="2">
    <source>
        <dbReference type="ARBA" id="ARBA00006939"/>
    </source>
</evidence>
<dbReference type="EMBL" id="SDKM01000009">
    <property type="protein sequence ID" value="RYP86849.1"/>
    <property type="molecule type" value="Genomic_DNA"/>
</dbReference>
<protein>
    <submittedName>
        <fullName evidence="6">ZIP family zinc transporter</fullName>
    </submittedName>
</protein>
<reference evidence="6 7" key="1">
    <citation type="submission" date="2019-01" db="EMBL/GenBank/DDBJ databases">
        <title>Nocardioides guangzhouensis sp. nov., an actinobacterium isolated from soil.</title>
        <authorList>
            <person name="Fu Y."/>
            <person name="Cai Y."/>
            <person name="Lin Z."/>
            <person name="Chen P."/>
        </authorList>
    </citation>
    <scope>NUCLEOTIDE SEQUENCE [LARGE SCALE GENOMIC DNA]</scope>
    <source>
        <strain evidence="6 7">130</strain>
    </source>
</reference>